<dbReference type="VEuPathDB" id="FungiDB:JI435_410550"/>
<gene>
    <name evidence="2" type="ORF">JI435_410550</name>
</gene>
<sequence length="96" mass="10402">CGIAIIPGVARMSNFRCDSRRCVRRHGRGVWCEGARGGVAHCAPPGQSRSSPSGPMTSTTTNREKHKESAIGRKRCDRTGPEGFDSSFYLLTHAIV</sequence>
<accession>A0A7U2I0J0</accession>
<dbReference type="AlphaFoldDB" id="A0A7U2I0J0"/>
<dbReference type="Proteomes" id="UP000663193">
    <property type="component" value="Chromosome 7"/>
</dbReference>
<reference evidence="3" key="1">
    <citation type="journal article" date="2021" name="BMC Genomics">
        <title>Chromosome-level genome assembly and manually-curated proteome of model necrotroph Parastagonospora nodorum Sn15 reveals a genome-wide trove of candidate effector homologs, and redundancy of virulence-related functions within an accessory chromosome.</title>
        <authorList>
            <person name="Bertazzoni S."/>
            <person name="Jones D.A.B."/>
            <person name="Phan H.T."/>
            <person name="Tan K.-C."/>
            <person name="Hane J.K."/>
        </authorList>
    </citation>
    <scope>NUCLEOTIDE SEQUENCE [LARGE SCALE GENOMIC DNA]</scope>
    <source>
        <strain evidence="3">SN15 / ATCC MYA-4574 / FGSC 10173)</strain>
    </source>
</reference>
<feature type="compositionally biased region" description="Basic and acidic residues" evidence="1">
    <location>
        <begin position="62"/>
        <end position="71"/>
    </location>
</feature>
<feature type="compositionally biased region" description="Low complexity" evidence="1">
    <location>
        <begin position="44"/>
        <end position="61"/>
    </location>
</feature>
<feature type="non-terminal residue" evidence="2">
    <location>
        <position position="1"/>
    </location>
</feature>
<evidence type="ECO:0000313" key="2">
    <source>
        <dbReference type="EMBL" id="QRC97438.1"/>
    </source>
</evidence>
<name>A0A7U2I0J0_PHANO</name>
<keyword evidence="3" id="KW-1185">Reference proteome</keyword>
<proteinExistence type="predicted"/>
<evidence type="ECO:0000313" key="3">
    <source>
        <dbReference type="Proteomes" id="UP000663193"/>
    </source>
</evidence>
<evidence type="ECO:0000256" key="1">
    <source>
        <dbReference type="SAM" id="MobiDB-lite"/>
    </source>
</evidence>
<dbReference type="EMBL" id="CP069029">
    <property type="protein sequence ID" value="QRC97438.1"/>
    <property type="molecule type" value="Genomic_DNA"/>
</dbReference>
<organism evidence="2 3">
    <name type="scientific">Phaeosphaeria nodorum (strain SN15 / ATCC MYA-4574 / FGSC 10173)</name>
    <name type="common">Glume blotch fungus</name>
    <name type="synonym">Parastagonospora nodorum</name>
    <dbReference type="NCBI Taxonomy" id="321614"/>
    <lineage>
        <taxon>Eukaryota</taxon>
        <taxon>Fungi</taxon>
        <taxon>Dikarya</taxon>
        <taxon>Ascomycota</taxon>
        <taxon>Pezizomycotina</taxon>
        <taxon>Dothideomycetes</taxon>
        <taxon>Pleosporomycetidae</taxon>
        <taxon>Pleosporales</taxon>
        <taxon>Pleosporineae</taxon>
        <taxon>Phaeosphaeriaceae</taxon>
        <taxon>Parastagonospora</taxon>
    </lineage>
</organism>
<feature type="region of interest" description="Disordered" evidence="1">
    <location>
        <begin position="42"/>
        <end position="78"/>
    </location>
</feature>
<protein>
    <submittedName>
        <fullName evidence="2">Uncharacterized protein</fullName>
    </submittedName>
</protein>